<evidence type="ECO:0000259" key="3">
    <source>
        <dbReference type="Pfam" id="PF13400"/>
    </source>
</evidence>
<dbReference type="Proteomes" id="UP000593765">
    <property type="component" value="Chromosome"/>
</dbReference>
<evidence type="ECO:0000313" key="5">
    <source>
        <dbReference type="EMBL" id="QOV87514.1"/>
    </source>
</evidence>
<proteinExistence type="predicted"/>
<keyword evidence="1" id="KW-0472">Membrane</keyword>
<dbReference type="Pfam" id="PF13400">
    <property type="entry name" value="Tad"/>
    <property type="match status" value="1"/>
</dbReference>
<evidence type="ECO:0000313" key="6">
    <source>
        <dbReference type="Proteomes" id="UP000593765"/>
    </source>
</evidence>
<feature type="domain" description="Putative Flp pilus-assembly TadG-like N-terminal" evidence="3">
    <location>
        <begin position="8"/>
        <end position="52"/>
    </location>
</feature>
<feature type="domain" description="DUF7305" evidence="4">
    <location>
        <begin position="285"/>
        <end position="377"/>
    </location>
</feature>
<evidence type="ECO:0000259" key="2">
    <source>
        <dbReference type="Pfam" id="PF09977"/>
    </source>
</evidence>
<dbReference type="AlphaFoldDB" id="A0A7M2WQJ6"/>
<sequence length="391" mass="40927">MRRFRARGTVMIYGVITMSVLMALGSLAVDWGRVQLAKTEMQRAVDSAARAASVYLPSDTDGARSAAISIAAANLVDGQPLTLLTGDIVFGKWNNQTGVFDTSSSTPDAVRITAHRTAARGSAIPMALAVVLGIRSQDLIVTQTTQYVSSGVTGIIGLNSIHADKDLFVASYNSGTTTNPSHSSRLSNGYLGSNGSIDGNHGHEGEVYGTVVLGPSGSLTDVNVHGSTLYNSSPIAAPTSPIWSPQANPGGISQNYTVSSNTTLAGGTYYFTSLTINDSKRLSFSGTATIYVNGNVSMDDDAALTAYNSIPGNLKIYQIGNRTFGSSGAKNLEITADIEAPSSDFRADKNLEFMGRLIAKTIDVDKDADFYYDEALGTTVGGSSGVVTTVK</sequence>
<organism evidence="5 6">
    <name type="scientific">Humisphaera borealis</name>
    <dbReference type="NCBI Taxonomy" id="2807512"/>
    <lineage>
        <taxon>Bacteria</taxon>
        <taxon>Pseudomonadati</taxon>
        <taxon>Planctomycetota</taxon>
        <taxon>Phycisphaerae</taxon>
        <taxon>Tepidisphaerales</taxon>
        <taxon>Tepidisphaeraceae</taxon>
        <taxon>Humisphaera</taxon>
    </lineage>
</organism>
<keyword evidence="1" id="KW-1133">Transmembrane helix</keyword>
<keyword evidence="6" id="KW-1185">Reference proteome</keyword>
<evidence type="ECO:0000259" key="4">
    <source>
        <dbReference type="Pfam" id="PF23981"/>
    </source>
</evidence>
<evidence type="ECO:0008006" key="7">
    <source>
        <dbReference type="Google" id="ProtNLM"/>
    </source>
</evidence>
<dbReference type="InterPro" id="IPR055729">
    <property type="entry name" value="DUF7305"/>
</dbReference>
<dbReference type="KEGG" id="hbs:IPV69_14580"/>
<dbReference type="RefSeq" id="WP_206290419.1">
    <property type="nucleotide sequence ID" value="NZ_CP063458.1"/>
</dbReference>
<accession>A0A7M2WQJ6</accession>
<dbReference type="InterPro" id="IPR018705">
    <property type="entry name" value="DUF2134_membrane"/>
</dbReference>
<feature type="domain" description="DUF2134" evidence="2">
    <location>
        <begin position="57"/>
        <end position="142"/>
    </location>
</feature>
<dbReference type="Pfam" id="PF09977">
    <property type="entry name" value="Tad_C"/>
    <property type="match status" value="1"/>
</dbReference>
<gene>
    <name evidence="5" type="ORF">IPV69_14580</name>
</gene>
<dbReference type="Pfam" id="PF23981">
    <property type="entry name" value="DUF7305"/>
    <property type="match status" value="1"/>
</dbReference>
<evidence type="ECO:0000256" key="1">
    <source>
        <dbReference type="SAM" id="Phobius"/>
    </source>
</evidence>
<reference evidence="5 6" key="1">
    <citation type="submission" date="2020-10" db="EMBL/GenBank/DDBJ databases">
        <title>Wide distribution of Phycisphaera-like planctomycetes from WD2101 soil group in peatlands and genome analysis of the first cultivated representative.</title>
        <authorList>
            <person name="Dedysh S.N."/>
            <person name="Beletsky A.V."/>
            <person name="Ivanova A."/>
            <person name="Kulichevskaya I.S."/>
            <person name="Suzina N.E."/>
            <person name="Philippov D.A."/>
            <person name="Rakitin A.L."/>
            <person name="Mardanov A.V."/>
            <person name="Ravin N.V."/>
        </authorList>
    </citation>
    <scope>NUCLEOTIDE SEQUENCE [LARGE SCALE GENOMIC DNA]</scope>
    <source>
        <strain evidence="5 6">M1803</strain>
    </source>
</reference>
<keyword evidence="1" id="KW-0812">Transmembrane</keyword>
<protein>
    <recommendedName>
        <fullName evidence="7">Flp pilus-assembly TadG-like N-terminal domain-containing protein</fullName>
    </recommendedName>
</protein>
<feature type="transmembrane region" description="Helical" evidence="1">
    <location>
        <begin position="12"/>
        <end position="32"/>
    </location>
</feature>
<name>A0A7M2WQJ6_9BACT</name>
<dbReference type="InterPro" id="IPR028087">
    <property type="entry name" value="Tad_N"/>
</dbReference>
<dbReference type="EMBL" id="CP063458">
    <property type="protein sequence ID" value="QOV87514.1"/>
    <property type="molecule type" value="Genomic_DNA"/>
</dbReference>